<dbReference type="Pfam" id="PF25857">
    <property type="entry name" value="DUF7957"/>
    <property type="match status" value="1"/>
</dbReference>
<dbReference type="EMBL" id="BA000012">
    <property type="protein sequence ID" value="BAB53745.1"/>
    <property type="molecule type" value="Genomic_DNA"/>
</dbReference>
<sequence length="94" mass="10607">MRMSGQVIDRVDLADEAGSIMLYDYMAEDMKDGRNLMRVDADGNILWKALPPATQDCFTGMNWDGETLTANTWSCYRVSVDLQNGDVTVLFFTK</sequence>
<dbReference type="InterPro" id="IPR058263">
    <property type="entry name" value="DUF7957"/>
</dbReference>
<organism evidence="1 2">
    <name type="scientific">Mesorhizobium japonicum (strain LMG 29417 / CECT 9101 / MAFF 303099)</name>
    <name type="common">Mesorhizobium loti (strain MAFF 303099)</name>
    <dbReference type="NCBI Taxonomy" id="266835"/>
    <lineage>
        <taxon>Bacteria</taxon>
        <taxon>Pseudomonadati</taxon>
        <taxon>Pseudomonadota</taxon>
        <taxon>Alphaproteobacteria</taxon>
        <taxon>Hyphomicrobiales</taxon>
        <taxon>Phyllobacteriaceae</taxon>
        <taxon>Mesorhizobium</taxon>
    </lineage>
</organism>
<proteinExistence type="predicted"/>
<reference evidence="1 2" key="1">
    <citation type="journal article" date="2000" name="DNA Res.">
        <title>Complete genome structure of the nitrogen-fixing symbiotic bacterium Mesorhizobium loti.</title>
        <authorList>
            <person name="Kaneko T."/>
            <person name="Nakamura Y."/>
            <person name="Sato S."/>
            <person name="Asamizu E."/>
            <person name="Kato T."/>
            <person name="Sasamoto S."/>
            <person name="Watanabe A."/>
            <person name="Idesawa K."/>
            <person name="Ishikawa A."/>
            <person name="Kawashima K."/>
            <person name="Kimura T."/>
            <person name="Kishida Y."/>
            <person name="Kiyokawa C."/>
            <person name="Kohara M."/>
            <person name="Matsumoto M."/>
            <person name="Matsuno A."/>
            <person name="Mochizuki Y."/>
            <person name="Nakayama S."/>
            <person name="Nakazaki N."/>
            <person name="Shimpo S."/>
            <person name="Sugimoto M."/>
            <person name="Takeuchi C."/>
            <person name="Yamada M."/>
            <person name="Tabata S."/>
        </authorList>
    </citation>
    <scope>NUCLEOTIDE SEQUENCE [LARGE SCALE GENOMIC DNA]</scope>
    <source>
        <strain evidence="2">LMG 29417 / CECT 9101 / MAFF 303099</strain>
    </source>
</reference>
<dbReference type="HOGENOM" id="CLU_2384136_0_0_5"/>
<name>Q983Y5_RHILO</name>
<gene>
    <name evidence="1" type="ordered locus">msl8112</name>
</gene>
<dbReference type="AlphaFoldDB" id="Q983Y5"/>
<dbReference type="eggNOG" id="ENOG503451S">
    <property type="taxonomic scope" value="Bacteria"/>
</dbReference>
<accession>Q983Y5</accession>
<dbReference type="Proteomes" id="UP000000552">
    <property type="component" value="Chromosome"/>
</dbReference>
<evidence type="ECO:0000313" key="2">
    <source>
        <dbReference type="Proteomes" id="UP000000552"/>
    </source>
</evidence>
<dbReference type="KEGG" id="mlo:msl8112"/>
<evidence type="ECO:0000313" key="1">
    <source>
        <dbReference type="EMBL" id="BAB53745.1"/>
    </source>
</evidence>
<protein>
    <submittedName>
        <fullName evidence="1">Msl8112 protein</fullName>
    </submittedName>
</protein>